<accession>A0A0H1RHI8</accession>
<reference evidence="4 5" key="1">
    <citation type="submission" date="2015-05" db="EMBL/GenBank/DDBJ databases">
        <title>Draft genome sequence of Microvirga vignae strain BR3299, a novel nitrogen fixing bacteria isolated from Brazil semi-aired region.</title>
        <authorList>
            <person name="Zilli J.E."/>
            <person name="Passos S.R."/>
            <person name="Leite J."/>
            <person name="Baldani J.I."/>
            <person name="Xavier G.R."/>
            <person name="Rumjaneck N.G."/>
            <person name="Simoes-Araujo J.L."/>
        </authorList>
    </citation>
    <scope>NUCLEOTIDE SEQUENCE [LARGE SCALE GENOMIC DNA]</scope>
    <source>
        <strain evidence="4 5">BR3299</strain>
    </source>
</reference>
<dbReference type="InterPro" id="IPR036148">
    <property type="entry name" value="MmgE/PrpD_sf"/>
</dbReference>
<keyword evidence="5" id="KW-1185">Reference proteome</keyword>
<comment type="similarity">
    <text evidence="1">Belongs to the PrpD family.</text>
</comment>
<evidence type="ECO:0008006" key="6">
    <source>
        <dbReference type="Google" id="ProtNLM"/>
    </source>
</evidence>
<evidence type="ECO:0000259" key="3">
    <source>
        <dbReference type="Pfam" id="PF19305"/>
    </source>
</evidence>
<dbReference type="InterPro" id="IPR042188">
    <property type="entry name" value="MmgE/PrpD_sf_2"/>
</dbReference>
<dbReference type="OrthoDB" id="5415580at2"/>
<dbReference type="AlphaFoldDB" id="A0A0H1RHI8"/>
<dbReference type="PANTHER" id="PTHR16943:SF8">
    <property type="entry name" value="2-METHYLCITRATE DEHYDRATASE"/>
    <property type="match status" value="1"/>
</dbReference>
<dbReference type="InterPro" id="IPR005656">
    <property type="entry name" value="MmgE_PrpD"/>
</dbReference>
<gene>
    <name evidence="4" type="ORF">AA309_01665</name>
</gene>
<feature type="domain" description="MmgE/PrpD N-terminal" evidence="2">
    <location>
        <begin position="16"/>
        <end position="258"/>
    </location>
</feature>
<sequence>MHNQSAHEISHESSVLSEYIAGTLDRDIPRDVALKTKHHILDTIAAILSGSRLRAGRLAAAYVGSFGGNPEAVVLGTSLVLPAASTALANGMAGHADETDDSHLAGRFHPGCGIVPAALAIAEHQDRSGQDLLRAVALGYDIGARTTMALGFNRPDTARHSTHSLGPAFGAAAAAAALFRFDATRVRHVLSYATQQASGVPFWQRDKEHVEKAFDFGGMGARNGVAAATMVAAGFSAVDDPFSGKHNLFTAFGENPNPSQLTDGLGSRFEIMRASIKKWCVGSPIQAVLDATVALIETNNLKAEHVRRVIITMPDDRIHIVDNRTMPDVCVQHLAALALVDGTVTFESCHDRERMNDPAVTAIRRLIELVPSAELTIATPARQAIVEIETTDGRHLRHHAKAVRGTPDNPMDGSEIEAKALDLMEPIIGSGRAAELIHNVLRLDELTKVRDLRRWLAA</sequence>
<dbReference type="Pfam" id="PF19305">
    <property type="entry name" value="MmgE_PrpD_C"/>
    <property type="match status" value="1"/>
</dbReference>
<dbReference type="SUPFAM" id="SSF103378">
    <property type="entry name" value="2-methylcitrate dehydratase PrpD"/>
    <property type="match status" value="1"/>
</dbReference>
<name>A0A0H1RHI8_9HYPH</name>
<dbReference type="InterPro" id="IPR045336">
    <property type="entry name" value="MmgE_PrpD_N"/>
</dbReference>
<comment type="caution">
    <text evidence="4">The sequence shown here is derived from an EMBL/GenBank/DDBJ whole genome shotgun (WGS) entry which is preliminary data.</text>
</comment>
<evidence type="ECO:0000313" key="4">
    <source>
        <dbReference type="EMBL" id="KLK94705.1"/>
    </source>
</evidence>
<protein>
    <recommendedName>
        <fullName evidence="6">MmgE/PrpD family protein</fullName>
    </recommendedName>
</protein>
<dbReference type="PANTHER" id="PTHR16943">
    <property type="entry name" value="2-METHYLCITRATE DEHYDRATASE-RELATED"/>
    <property type="match status" value="1"/>
</dbReference>
<feature type="domain" description="MmgE/PrpD C-terminal" evidence="3">
    <location>
        <begin position="282"/>
        <end position="441"/>
    </location>
</feature>
<organism evidence="4 5">
    <name type="scientific">Microvirga vignae</name>
    <dbReference type="NCBI Taxonomy" id="1225564"/>
    <lineage>
        <taxon>Bacteria</taxon>
        <taxon>Pseudomonadati</taxon>
        <taxon>Pseudomonadota</taxon>
        <taxon>Alphaproteobacteria</taxon>
        <taxon>Hyphomicrobiales</taxon>
        <taxon>Methylobacteriaceae</taxon>
        <taxon>Microvirga</taxon>
    </lineage>
</organism>
<evidence type="ECO:0000256" key="1">
    <source>
        <dbReference type="ARBA" id="ARBA00006174"/>
    </source>
</evidence>
<dbReference type="Pfam" id="PF03972">
    <property type="entry name" value="MmgE_PrpD_N"/>
    <property type="match status" value="1"/>
</dbReference>
<dbReference type="InterPro" id="IPR045337">
    <property type="entry name" value="MmgE_PrpD_C"/>
</dbReference>
<dbReference type="InterPro" id="IPR042183">
    <property type="entry name" value="MmgE/PrpD_sf_1"/>
</dbReference>
<proteinExistence type="inferred from homology"/>
<dbReference type="GO" id="GO:0016829">
    <property type="term" value="F:lyase activity"/>
    <property type="evidence" value="ECO:0007669"/>
    <property type="project" value="InterPro"/>
</dbReference>
<evidence type="ECO:0000259" key="2">
    <source>
        <dbReference type="Pfam" id="PF03972"/>
    </source>
</evidence>
<dbReference type="Gene3D" id="1.10.4100.10">
    <property type="entry name" value="2-methylcitrate dehydratase PrpD"/>
    <property type="match status" value="1"/>
</dbReference>
<dbReference type="Proteomes" id="UP000035489">
    <property type="component" value="Unassembled WGS sequence"/>
</dbReference>
<dbReference type="PATRIC" id="fig|1225564.3.peg.4922"/>
<dbReference type="EMBL" id="LCYG01000005">
    <property type="protein sequence ID" value="KLK94705.1"/>
    <property type="molecule type" value="Genomic_DNA"/>
</dbReference>
<evidence type="ECO:0000313" key="5">
    <source>
        <dbReference type="Proteomes" id="UP000035489"/>
    </source>
</evidence>
<dbReference type="RefSeq" id="WP_047187253.1">
    <property type="nucleotide sequence ID" value="NZ_LCYG01000005.1"/>
</dbReference>
<dbReference type="Gene3D" id="3.30.1330.120">
    <property type="entry name" value="2-methylcitrate dehydratase PrpD"/>
    <property type="match status" value="1"/>
</dbReference>
<dbReference type="STRING" id="1225564.AA309_01665"/>